<organism evidence="1 2">
    <name type="scientific">Halovibrio variabilis</name>
    <dbReference type="NCBI Taxonomy" id="31910"/>
    <lineage>
        <taxon>Bacteria</taxon>
        <taxon>Pseudomonadati</taxon>
        <taxon>Pseudomonadota</taxon>
        <taxon>Gammaproteobacteria</taxon>
        <taxon>Oceanospirillales</taxon>
        <taxon>Halomonadaceae</taxon>
        <taxon>Halovibrio</taxon>
    </lineage>
</organism>
<evidence type="ECO:0000313" key="1">
    <source>
        <dbReference type="EMBL" id="GEN27132.1"/>
    </source>
</evidence>
<dbReference type="AlphaFoldDB" id="A0A511UPQ8"/>
<accession>A0A511UPQ8</accession>
<dbReference type="InterPro" id="IPR038573">
    <property type="entry name" value="BrnT_sf"/>
</dbReference>
<protein>
    <submittedName>
        <fullName evidence="1">Toxin</fullName>
    </submittedName>
</protein>
<gene>
    <name evidence="1" type="ORF">HVA01_07780</name>
</gene>
<evidence type="ECO:0000313" key="2">
    <source>
        <dbReference type="Proteomes" id="UP000321303"/>
    </source>
</evidence>
<name>A0A511UPQ8_9GAMM</name>
<dbReference type="RefSeq" id="WP_146873229.1">
    <property type="nucleotide sequence ID" value="NZ_BJXV01000003.1"/>
</dbReference>
<dbReference type="OrthoDB" id="9802417at2"/>
<keyword evidence="2" id="KW-1185">Reference proteome</keyword>
<dbReference type="Proteomes" id="UP000321303">
    <property type="component" value="Unassembled WGS sequence"/>
</dbReference>
<dbReference type="EMBL" id="BJXV01000003">
    <property type="protein sequence ID" value="GEN27132.1"/>
    <property type="molecule type" value="Genomic_DNA"/>
</dbReference>
<proteinExistence type="predicted"/>
<sequence length="87" mass="10384">MSDFEYDDDKSVANRVKHGIDFLDAQALWNDPDLLEIQAKSDDEPRFLMIGLINDKHWSAVITYRKEKIRLISVRRSRKREVERYES</sequence>
<comment type="caution">
    <text evidence="1">The sequence shown here is derived from an EMBL/GenBank/DDBJ whole genome shotgun (WGS) entry which is preliminary data.</text>
</comment>
<dbReference type="InterPro" id="IPR007460">
    <property type="entry name" value="BrnT_toxin"/>
</dbReference>
<dbReference type="Gene3D" id="3.10.450.530">
    <property type="entry name" value="Ribonuclease toxin, BrnT, of type II toxin-antitoxin system"/>
    <property type="match status" value="1"/>
</dbReference>
<dbReference type="Pfam" id="PF04365">
    <property type="entry name" value="BrnT_toxin"/>
    <property type="match status" value="1"/>
</dbReference>
<reference evidence="1 2" key="1">
    <citation type="submission" date="2019-07" db="EMBL/GenBank/DDBJ databases">
        <title>Whole genome shotgun sequence of Halomonas variabilis NBRC 102410.</title>
        <authorList>
            <person name="Hosoyama A."/>
            <person name="Uohara A."/>
            <person name="Ohji S."/>
            <person name="Ichikawa N."/>
        </authorList>
    </citation>
    <scope>NUCLEOTIDE SEQUENCE [LARGE SCALE GENOMIC DNA]</scope>
    <source>
        <strain evidence="1 2">NBRC 102410</strain>
    </source>
</reference>